<dbReference type="Proteomes" id="UP000670475">
    <property type="component" value="Unassembled WGS sequence"/>
</dbReference>
<comment type="caution">
    <text evidence="2">The sequence shown here is derived from an EMBL/GenBank/DDBJ whole genome shotgun (WGS) entry which is preliminary data.</text>
</comment>
<sequence>MSNVAIIQYEVRPEAADENQRLIEAVMSELNDQDPGGLRYVAFRLDDGVTFVHLVVTEDAETPLTGSSAFTSFQQGFADRAVPGTLSRRSATAVGSYGLSPAVAQRP</sequence>
<evidence type="ECO:0000259" key="1">
    <source>
        <dbReference type="Pfam" id="PF03992"/>
    </source>
</evidence>
<gene>
    <name evidence="2" type="ORF">JFN87_14775</name>
</gene>
<feature type="domain" description="ABM" evidence="1">
    <location>
        <begin position="4"/>
        <end position="60"/>
    </location>
</feature>
<evidence type="ECO:0000313" key="3">
    <source>
        <dbReference type="Proteomes" id="UP000670475"/>
    </source>
</evidence>
<proteinExistence type="predicted"/>
<protein>
    <recommendedName>
        <fullName evidence="1">ABM domain-containing protein</fullName>
    </recommendedName>
</protein>
<accession>A0A940RY31</accession>
<reference evidence="2" key="1">
    <citation type="submission" date="2021-03" db="EMBL/GenBank/DDBJ databases">
        <title>Whole genome sequence of Streptomyces bomunensis MMS17-BM035.</title>
        <authorList>
            <person name="Lee J.H."/>
        </authorList>
    </citation>
    <scope>NUCLEOTIDE SEQUENCE</scope>
    <source>
        <strain evidence="2">MMS17-BM035</strain>
    </source>
</reference>
<name>A0A940RY31_9ACTN</name>
<dbReference type="InterPro" id="IPR007138">
    <property type="entry name" value="ABM_dom"/>
</dbReference>
<dbReference type="RefSeq" id="WP_209340501.1">
    <property type="nucleotide sequence ID" value="NZ_JAGIQL010000050.1"/>
</dbReference>
<evidence type="ECO:0000313" key="2">
    <source>
        <dbReference type="EMBL" id="MBP0458753.1"/>
    </source>
</evidence>
<dbReference type="Pfam" id="PF03992">
    <property type="entry name" value="ABM"/>
    <property type="match status" value="1"/>
</dbReference>
<organism evidence="2 3">
    <name type="scientific">Streptomyces montanisoli</name>
    <dbReference type="NCBI Taxonomy" id="2798581"/>
    <lineage>
        <taxon>Bacteria</taxon>
        <taxon>Bacillati</taxon>
        <taxon>Actinomycetota</taxon>
        <taxon>Actinomycetes</taxon>
        <taxon>Kitasatosporales</taxon>
        <taxon>Streptomycetaceae</taxon>
        <taxon>Streptomyces</taxon>
    </lineage>
</organism>
<dbReference type="AlphaFoldDB" id="A0A940RY31"/>
<keyword evidence="3" id="KW-1185">Reference proteome</keyword>
<dbReference type="EMBL" id="JAGIQL010000050">
    <property type="protein sequence ID" value="MBP0458753.1"/>
    <property type="molecule type" value="Genomic_DNA"/>
</dbReference>